<protein>
    <submittedName>
        <fullName evidence="2">Helicase</fullName>
    </submittedName>
</protein>
<accession>A0A7Z0WQZ8</accession>
<keyword evidence="3" id="KW-1185">Reference proteome</keyword>
<dbReference type="GO" id="GO:0043138">
    <property type="term" value="F:3'-5' DNA helicase activity"/>
    <property type="evidence" value="ECO:0007669"/>
    <property type="project" value="TreeGrafter"/>
</dbReference>
<dbReference type="GO" id="GO:0003677">
    <property type="term" value="F:DNA binding"/>
    <property type="evidence" value="ECO:0007669"/>
    <property type="project" value="InterPro"/>
</dbReference>
<dbReference type="Pfam" id="PF01443">
    <property type="entry name" value="Viral_helicase1"/>
    <property type="match status" value="1"/>
</dbReference>
<keyword evidence="2" id="KW-0547">Nucleotide-binding</keyword>
<feature type="domain" description="(+)RNA virus helicase C-terminal" evidence="1">
    <location>
        <begin position="667"/>
        <end position="716"/>
    </location>
</feature>
<evidence type="ECO:0000313" key="2">
    <source>
        <dbReference type="EMBL" id="OLF12866.1"/>
    </source>
</evidence>
<evidence type="ECO:0000313" key="3">
    <source>
        <dbReference type="Proteomes" id="UP000185696"/>
    </source>
</evidence>
<dbReference type="PANTHER" id="PTHR11070:SF45">
    <property type="entry name" value="DNA 3'-5' HELICASE"/>
    <property type="match status" value="1"/>
</dbReference>
<organism evidence="2 3">
    <name type="scientific">Actinophytocola xinjiangensis</name>
    <dbReference type="NCBI Taxonomy" id="485602"/>
    <lineage>
        <taxon>Bacteria</taxon>
        <taxon>Bacillati</taxon>
        <taxon>Actinomycetota</taxon>
        <taxon>Actinomycetes</taxon>
        <taxon>Pseudonocardiales</taxon>
        <taxon>Pseudonocardiaceae</taxon>
    </lineage>
</organism>
<keyword evidence="2" id="KW-0067">ATP-binding</keyword>
<proteinExistence type="predicted"/>
<dbReference type="Pfam" id="PF13245">
    <property type="entry name" value="AAA_19"/>
    <property type="match status" value="1"/>
</dbReference>
<dbReference type="GO" id="GO:0000725">
    <property type="term" value="P:recombinational repair"/>
    <property type="evidence" value="ECO:0007669"/>
    <property type="project" value="TreeGrafter"/>
</dbReference>
<dbReference type="InterPro" id="IPR000212">
    <property type="entry name" value="DNA_helicase_UvrD/REP"/>
</dbReference>
<dbReference type="RefSeq" id="WP_075131774.1">
    <property type="nucleotide sequence ID" value="NZ_MSIF01000002.1"/>
</dbReference>
<dbReference type="InterPro" id="IPR027351">
    <property type="entry name" value="(+)RNA_virus_helicase_core_dom"/>
</dbReference>
<dbReference type="AlphaFoldDB" id="A0A7Z0WQZ8"/>
<dbReference type="SUPFAM" id="SSF52540">
    <property type="entry name" value="P-loop containing nucleoside triphosphate hydrolases"/>
    <property type="match status" value="1"/>
</dbReference>
<name>A0A7Z0WQZ8_9PSEU</name>
<keyword evidence="2" id="KW-0378">Hydrolase</keyword>
<dbReference type="InterPro" id="IPR027417">
    <property type="entry name" value="P-loop_NTPase"/>
</dbReference>
<evidence type="ECO:0000259" key="1">
    <source>
        <dbReference type="Pfam" id="PF01443"/>
    </source>
</evidence>
<dbReference type="Proteomes" id="UP000185696">
    <property type="component" value="Unassembled WGS sequence"/>
</dbReference>
<dbReference type="GO" id="GO:0005524">
    <property type="term" value="F:ATP binding"/>
    <property type="evidence" value="ECO:0007669"/>
    <property type="project" value="InterPro"/>
</dbReference>
<reference evidence="2 3" key="1">
    <citation type="submission" date="2016-12" db="EMBL/GenBank/DDBJ databases">
        <title>The draft genome sequence of Actinophytocola xinjiangensis.</title>
        <authorList>
            <person name="Wang W."/>
            <person name="Yuan L."/>
        </authorList>
    </citation>
    <scope>NUCLEOTIDE SEQUENCE [LARGE SCALE GENOMIC DNA]</scope>
    <source>
        <strain evidence="2 3">CGMCC 4.4663</strain>
    </source>
</reference>
<keyword evidence="2" id="KW-0347">Helicase</keyword>
<gene>
    <name evidence="2" type="ORF">BLA60_06265</name>
</gene>
<dbReference type="PANTHER" id="PTHR11070">
    <property type="entry name" value="UVRD / RECB / PCRA DNA HELICASE FAMILY MEMBER"/>
    <property type="match status" value="1"/>
</dbReference>
<comment type="caution">
    <text evidence="2">The sequence shown here is derived from an EMBL/GenBank/DDBJ whole genome shotgun (WGS) entry which is preliminary data.</text>
</comment>
<dbReference type="EMBL" id="MSIF01000002">
    <property type="protein sequence ID" value="OLF12866.1"/>
    <property type="molecule type" value="Genomic_DNA"/>
</dbReference>
<dbReference type="GO" id="GO:0005829">
    <property type="term" value="C:cytosol"/>
    <property type="evidence" value="ECO:0007669"/>
    <property type="project" value="TreeGrafter"/>
</dbReference>
<sequence length="735" mass="80433">MSGARGTQKWHDIELAAERRHIEFLYGRLDAERAAVNSEMTGVLARSSTETTEDLWQREVATGTLSARLGRLRVADSGLCFGRLDRTGGDLTYIGRIGLFDEDDDYRPLLTDWRAPVARPFYTATAANPEGVTRRRHFRTRDRRVLDFHDDVLDHGVAAGDEALLAALNAPRADTMGDIVATIQSEQDEIIRLGHTGVVVIDGGPGTGKTVVALHRVAYLLYAHRERMSRRGVLIIGPNTGFLRYIGDVLPSLGETDTVFATPGELHPGLETDVADPPLTRRVKGGLAMVDVLKAAVADRQELPETPIEIELDDVTVEIDAEVAARARARARATGVRHNQARPVFRDSLILDLAEQAVDRIGGDWLDTREVPELAGDLRADVRSELSRSRALSVAVNTLWPRLTPYGLLVELYGSPARLATACAGILTDDDRDSLAREAGSAWTVSDVPLLDEAVELIGPLTREDGVAERLRRAERRYARGVLDILDTEEDPDGEVLRAVDLIDSELLAERQEERDHRTLAERAAADREWTYGHVVVDEAQELSEMDWRVVMRRCPSRSMTIVGDLAQRESPAGASSWGQMMEAYVPGRWTYRRLTINYRMPAEIMDVAGRVLSDPSMVVPTSVRSTGVRPWARACSPEELAEVVRAEVAAVDGEGTVAVIGPAGLDLGVPVVTPREAKGLEYDTVLIVEPAEILGGVAGEADLYVALTRATQRVGVVHTSALPSSLVPVLVPWS</sequence>
<dbReference type="Gene3D" id="3.40.50.300">
    <property type="entry name" value="P-loop containing nucleotide triphosphate hydrolases"/>
    <property type="match status" value="3"/>
</dbReference>